<feature type="domain" description="Heparan-alpha-glucosaminide N-acetyltransferase catalytic" evidence="2">
    <location>
        <begin position="11"/>
        <end position="220"/>
    </location>
</feature>
<reference evidence="3 4" key="2">
    <citation type="journal article" date="2013" name="Biotechnol. Biofuels">
        <title>Global transcriptome analysis of Clostridium thermocellum ATCC 27405 during growth on dilute acid pretreated Populus and switchgrass.</title>
        <authorList>
            <person name="Wilson C.M."/>
            <person name="Rodriguez M.Jr."/>
            <person name="Johnson C.M."/>
            <person name="Martin S.L."/>
            <person name="Chu T.M."/>
            <person name="Wolfinger R.D."/>
            <person name="Hauser L.J."/>
            <person name="Land M.L."/>
            <person name="Klingeman D.M."/>
            <person name="Syed M.H."/>
            <person name="Ragauskas A.J."/>
            <person name="Tschaplinski T.J."/>
            <person name="Mielenz J.R."/>
            <person name="Brown S.D."/>
        </authorList>
    </citation>
    <scope>NUCLEOTIDE SEQUENCE [LARGE SCALE GENOMIC DNA]</scope>
    <source>
        <strain evidence="4">ATCC 27405 / DSM 1237 / JCM 9322 / NBRC 103400 / NCIMB 10682 / NRRL B-4536 / VPI 7372</strain>
    </source>
</reference>
<evidence type="ECO:0000259" key="2">
    <source>
        <dbReference type="Pfam" id="PF07786"/>
    </source>
</evidence>
<evidence type="ECO:0000256" key="1">
    <source>
        <dbReference type="SAM" id="Phobius"/>
    </source>
</evidence>
<feature type="transmembrane region" description="Helical" evidence="1">
    <location>
        <begin position="53"/>
        <end position="72"/>
    </location>
</feature>
<dbReference type="HOGENOM" id="CLU_067755_0_1_9"/>
<dbReference type="Proteomes" id="UP000002145">
    <property type="component" value="Chromosome"/>
</dbReference>
<dbReference type="OrthoDB" id="9807591at2"/>
<feature type="transmembrane region" description="Helical" evidence="1">
    <location>
        <begin position="167"/>
        <end position="188"/>
    </location>
</feature>
<keyword evidence="1" id="KW-0472">Membrane</keyword>
<dbReference type="KEGG" id="cth:Cthe_1793"/>
<accession>A3DGD5</accession>
<sequence>MIKKESSVRERIWEIDVLRGILVIIMVVLHILFDLEFVYNIPIGYGTGFIDKIRIVVATLFIMVSGISTAFSKNSFKRGVVVLSAALLISFVTFIVGREYFISFGVLHLIGLCMIVSPFLKKIPTPSLLILSLIIGMTQFVIPYVEVSHNYFFMFGFYNDKFASADYYPVFPWAWAFLFGIVLSRLFYREKKSIFKFTIKENPIGFLGRNSLLIYLIHQPIILLLLAILMRIFA</sequence>
<keyword evidence="1" id="KW-0812">Transmembrane</keyword>
<feature type="transmembrane region" description="Helical" evidence="1">
    <location>
        <begin position="212"/>
        <end position="233"/>
    </location>
</feature>
<feature type="transmembrane region" description="Helical" evidence="1">
    <location>
        <begin position="12"/>
        <end position="33"/>
    </location>
</feature>
<keyword evidence="1" id="KW-1133">Transmembrane helix</keyword>
<dbReference type="EMBL" id="CP000568">
    <property type="protein sequence ID" value="ABN53014.1"/>
    <property type="molecule type" value="Genomic_DNA"/>
</dbReference>
<gene>
    <name evidence="3" type="ordered locus">Cthe_1793</name>
</gene>
<feature type="transmembrane region" description="Helical" evidence="1">
    <location>
        <begin position="127"/>
        <end position="147"/>
    </location>
</feature>
<proteinExistence type="predicted"/>
<dbReference type="GeneID" id="35803141"/>
<evidence type="ECO:0000313" key="4">
    <source>
        <dbReference type="Proteomes" id="UP000002145"/>
    </source>
</evidence>
<feature type="transmembrane region" description="Helical" evidence="1">
    <location>
        <begin position="79"/>
        <end position="96"/>
    </location>
</feature>
<reference evidence="4" key="1">
    <citation type="submission" date="2007-02" db="EMBL/GenBank/DDBJ databases">
        <title>Complete sequence of Clostridium thermocellum ATCC 27405.</title>
        <authorList>
            <consortium name="US DOE Joint Genome Institute"/>
            <person name="Copeland A."/>
            <person name="Lucas S."/>
            <person name="Lapidus A."/>
            <person name="Barry K."/>
            <person name="Detter J.C."/>
            <person name="Glavina del Rio T."/>
            <person name="Hammon N."/>
            <person name="Israni S."/>
            <person name="Dalin E."/>
            <person name="Tice H."/>
            <person name="Pitluck S."/>
            <person name="Chertkov O."/>
            <person name="Brettin T."/>
            <person name="Bruce D."/>
            <person name="Han C."/>
            <person name="Tapia R."/>
            <person name="Gilna P."/>
            <person name="Schmutz J."/>
            <person name="Larimer F."/>
            <person name="Land M."/>
            <person name="Hauser L."/>
            <person name="Kyrpides N."/>
            <person name="Mikhailova N."/>
            <person name="Wu J.H.D."/>
            <person name="Newcomb M."/>
            <person name="Richardson P."/>
        </authorList>
    </citation>
    <scope>NUCLEOTIDE SEQUENCE [LARGE SCALE GENOMIC DNA]</scope>
    <source>
        <strain evidence="4">ATCC 27405 / DSM 1237 / JCM 9322 / NBRC 103400 / NCIMB 10682 / NRRL B-4536 / VPI 7372</strain>
    </source>
</reference>
<dbReference type="Pfam" id="PF07786">
    <property type="entry name" value="HGSNAT_cat"/>
    <property type="match status" value="1"/>
</dbReference>
<evidence type="ECO:0000313" key="3">
    <source>
        <dbReference type="EMBL" id="ABN53014.1"/>
    </source>
</evidence>
<protein>
    <recommendedName>
        <fullName evidence="2">Heparan-alpha-glucosaminide N-acetyltransferase catalytic domain-containing protein</fullName>
    </recommendedName>
</protein>
<dbReference type="RefSeq" id="WP_003515851.1">
    <property type="nucleotide sequence ID" value="NC_009012.1"/>
</dbReference>
<dbReference type="STRING" id="203119.Cthe_1793"/>
<organism evidence="3 4">
    <name type="scientific">Acetivibrio thermocellus (strain ATCC 27405 / DSM 1237 / JCM 9322 / NBRC 103400 / NCIMB 10682 / NRRL B-4536 / VPI 7372)</name>
    <name type="common">Clostridium thermocellum</name>
    <dbReference type="NCBI Taxonomy" id="203119"/>
    <lineage>
        <taxon>Bacteria</taxon>
        <taxon>Bacillati</taxon>
        <taxon>Bacillota</taxon>
        <taxon>Clostridia</taxon>
        <taxon>Eubacteriales</taxon>
        <taxon>Oscillospiraceae</taxon>
        <taxon>Acetivibrio</taxon>
    </lineage>
</organism>
<feature type="transmembrane region" description="Helical" evidence="1">
    <location>
        <begin position="102"/>
        <end position="120"/>
    </location>
</feature>
<dbReference type="eggNOG" id="COG3503">
    <property type="taxonomic scope" value="Bacteria"/>
</dbReference>
<name>A3DGD5_ACET2</name>
<dbReference type="AlphaFoldDB" id="A3DGD5"/>
<keyword evidence="4" id="KW-1185">Reference proteome</keyword>
<dbReference type="InterPro" id="IPR012429">
    <property type="entry name" value="HGSNAT_cat"/>
</dbReference>